<dbReference type="STRING" id="1197717.BED41_05845"/>
<evidence type="ECO:0000256" key="15">
    <source>
        <dbReference type="SAM" id="MobiDB-lite"/>
    </source>
</evidence>
<dbReference type="GO" id="GO:0005737">
    <property type="term" value="C:cytoplasm"/>
    <property type="evidence" value="ECO:0007669"/>
    <property type="project" value="TreeGrafter"/>
</dbReference>
<keyword evidence="18" id="KW-1185">Reference proteome</keyword>
<dbReference type="CDD" id="cd03364">
    <property type="entry name" value="TOPRIM_DnaG_primases"/>
    <property type="match status" value="1"/>
</dbReference>
<dbReference type="Proteomes" id="UP000093044">
    <property type="component" value="Chromosome"/>
</dbReference>
<keyword evidence="2 12" id="KW-0639">Primosome</keyword>
<dbReference type="FunFam" id="3.90.580.10:FF:000001">
    <property type="entry name" value="DNA primase"/>
    <property type="match status" value="1"/>
</dbReference>
<dbReference type="HAMAP" id="MF_00974">
    <property type="entry name" value="DNA_primase_DnaG"/>
    <property type="match status" value="1"/>
</dbReference>
<evidence type="ECO:0000256" key="7">
    <source>
        <dbReference type="ARBA" id="ARBA00022771"/>
    </source>
</evidence>
<dbReference type="OrthoDB" id="9803773at2"/>
<evidence type="ECO:0000256" key="10">
    <source>
        <dbReference type="ARBA" id="ARBA00023125"/>
    </source>
</evidence>
<comment type="function">
    <text evidence="12 13">RNA polymerase that catalyzes the synthesis of short RNA molecules used as primers for DNA polymerase during DNA replication.</text>
</comment>
<keyword evidence="6 12" id="KW-0479">Metal-binding</keyword>
<evidence type="ECO:0000256" key="3">
    <source>
        <dbReference type="ARBA" id="ARBA00022679"/>
    </source>
</evidence>
<feature type="region of interest" description="Disordered" evidence="15">
    <location>
        <begin position="417"/>
        <end position="442"/>
    </location>
</feature>
<comment type="similarity">
    <text evidence="12 13">Belongs to the DnaG primase family.</text>
</comment>
<dbReference type="SUPFAM" id="SSF57783">
    <property type="entry name" value="Zinc beta-ribbon"/>
    <property type="match status" value="1"/>
</dbReference>
<dbReference type="InterPro" id="IPR036977">
    <property type="entry name" value="DNA_primase_Znf_CHC2"/>
</dbReference>
<comment type="subunit">
    <text evidence="12">Monomer. Interacts with DnaB.</text>
</comment>
<dbReference type="SMART" id="SM00493">
    <property type="entry name" value="TOPRIM"/>
    <property type="match status" value="1"/>
</dbReference>
<keyword evidence="3 12" id="KW-0808">Transferase</keyword>
<evidence type="ECO:0000313" key="18">
    <source>
        <dbReference type="Proteomes" id="UP000093044"/>
    </source>
</evidence>
<dbReference type="PANTHER" id="PTHR30313">
    <property type="entry name" value="DNA PRIMASE"/>
    <property type="match status" value="1"/>
</dbReference>
<dbReference type="InterPro" id="IPR006295">
    <property type="entry name" value="DNA_primase_DnaG"/>
</dbReference>
<evidence type="ECO:0000256" key="4">
    <source>
        <dbReference type="ARBA" id="ARBA00022695"/>
    </source>
</evidence>
<keyword evidence="8 12" id="KW-0862">Zinc</keyword>
<evidence type="ECO:0000313" key="17">
    <source>
        <dbReference type="EMBL" id="ANZ44655.1"/>
    </source>
</evidence>
<dbReference type="InterPro" id="IPR013264">
    <property type="entry name" value="DNAG_N"/>
</dbReference>
<keyword evidence="5 12" id="KW-0235">DNA replication</keyword>
<evidence type="ECO:0000256" key="14">
    <source>
        <dbReference type="PIRSR" id="PIRSR002811-1"/>
    </source>
</evidence>
<accession>A0A1B2I3U9</accession>
<dbReference type="Gene3D" id="3.40.1360.10">
    <property type="match status" value="1"/>
</dbReference>
<dbReference type="EMBL" id="CP016757">
    <property type="protein sequence ID" value="ANZ44655.1"/>
    <property type="molecule type" value="Genomic_DNA"/>
</dbReference>
<dbReference type="GO" id="GO:0000428">
    <property type="term" value="C:DNA-directed RNA polymerase complex"/>
    <property type="evidence" value="ECO:0007669"/>
    <property type="project" value="UniProtKB-KW"/>
</dbReference>
<dbReference type="PROSITE" id="PS50880">
    <property type="entry name" value="TOPRIM"/>
    <property type="match status" value="1"/>
</dbReference>
<dbReference type="GO" id="GO:0008270">
    <property type="term" value="F:zinc ion binding"/>
    <property type="evidence" value="ECO:0007669"/>
    <property type="project" value="UniProtKB-UniRule"/>
</dbReference>
<dbReference type="Pfam" id="PF13155">
    <property type="entry name" value="Toprim_2"/>
    <property type="match status" value="1"/>
</dbReference>
<evidence type="ECO:0000256" key="8">
    <source>
        <dbReference type="ARBA" id="ARBA00022833"/>
    </source>
</evidence>
<keyword evidence="1 12" id="KW-0240">DNA-directed RNA polymerase</keyword>
<dbReference type="GO" id="GO:0003677">
    <property type="term" value="F:DNA binding"/>
    <property type="evidence" value="ECO:0007669"/>
    <property type="project" value="UniProtKB-KW"/>
</dbReference>
<dbReference type="GO" id="GO:0006269">
    <property type="term" value="P:DNA replication, synthesis of primer"/>
    <property type="evidence" value="ECO:0007669"/>
    <property type="project" value="UniProtKB-UniRule"/>
</dbReference>
<dbReference type="InterPro" id="IPR050219">
    <property type="entry name" value="DnaG_primase"/>
</dbReference>
<feature type="compositionally biased region" description="Basic and acidic residues" evidence="15">
    <location>
        <begin position="417"/>
        <end position="436"/>
    </location>
</feature>
<dbReference type="Pfam" id="PF08275">
    <property type="entry name" value="DNAG_N"/>
    <property type="match status" value="1"/>
</dbReference>
<dbReference type="InterPro" id="IPR030846">
    <property type="entry name" value="DnaG_bac"/>
</dbReference>
<dbReference type="PANTHER" id="PTHR30313:SF2">
    <property type="entry name" value="DNA PRIMASE"/>
    <property type="match status" value="1"/>
</dbReference>
<dbReference type="InterPro" id="IPR006171">
    <property type="entry name" value="TOPRIM_dom"/>
</dbReference>
<dbReference type="PIRSF" id="PIRSF002811">
    <property type="entry name" value="DnaG"/>
    <property type="match status" value="1"/>
</dbReference>
<dbReference type="InterPro" id="IPR002694">
    <property type="entry name" value="Znf_CHC2"/>
</dbReference>
<dbReference type="SUPFAM" id="SSF56731">
    <property type="entry name" value="DNA primase core"/>
    <property type="match status" value="1"/>
</dbReference>
<dbReference type="AlphaFoldDB" id="A0A1B2I3U9"/>
<reference evidence="17" key="1">
    <citation type="submission" date="2016-08" db="EMBL/GenBank/DDBJ databases">
        <title>Complete genome of Cloacibacillus porcorum.</title>
        <authorList>
            <person name="Looft T."/>
            <person name="Bayles D.O."/>
            <person name="Alt D.P."/>
        </authorList>
    </citation>
    <scope>NUCLEOTIDE SEQUENCE [LARGE SCALE GENOMIC DNA]</scope>
    <source>
        <strain evidence="17">CL-84</strain>
    </source>
</reference>
<organism evidence="17 18">
    <name type="scientific">Cloacibacillus porcorum</name>
    <dbReference type="NCBI Taxonomy" id="1197717"/>
    <lineage>
        <taxon>Bacteria</taxon>
        <taxon>Thermotogati</taxon>
        <taxon>Synergistota</taxon>
        <taxon>Synergistia</taxon>
        <taxon>Synergistales</taxon>
        <taxon>Synergistaceae</taxon>
        <taxon>Cloacibacillus</taxon>
    </lineage>
</organism>
<keyword evidence="10 12" id="KW-0238">DNA-binding</keyword>
<dbReference type="GO" id="GO:0003899">
    <property type="term" value="F:DNA-directed RNA polymerase activity"/>
    <property type="evidence" value="ECO:0007669"/>
    <property type="project" value="UniProtKB-UniRule"/>
</dbReference>
<dbReference type="Gene3D" id="3.90.580.10">
    <property type="entry name" value="Zinc finger, CHC2-type domain"/>
    <property type="match status" value="1"/>
</dbReference>
<dbReference type="KEGG" id="cpor:BED41_05845"/>
<keyword evidence="7 12" id="KW-0863">Zinc-finger</keyword>
<dbReference type="InterPro" id="IPR034151">
    <property type="entry name" value="TOPRIM_DnaG_bac"/>
</dbReference>
<sequence>MASDDVREIKSRLDIVEIVSEYVKLKRNGRTFWGCCPFHNEKTPSFSVSPERQTYHCFGCGKGGDIFSFIMETEHLEFREALERLAERAGVTLSRGQQNSAAQRVNRDINLTALDFFLESLTAASGEPARKYLERRSLPLDVCRRFEIGWAPNSWDMLVRRLQKKGFTSAQILESGLAGEGRDGGCYDRFRGRVIFPIYNITGRLIGFGGRMIDGEGAKYLNSPESRLFNKRHNLYLLDKAKTSMNAKGHAILTEGYLDAIRAHLFGYTNTVASLGTALTQEQASLIKRMTGLCYICYDSDSAGQEAALRAMYTLHAEGVVAKRVIWQGGKDPDEILLQPGGPELFEGAIAEALPLPLFHAQLRSEALRDPVLAPEARRDLLDGLASLSIFDVMPYLDELGNILGVFPHEVQSMLEERKRQRPEVHSRNRRERDEGDFVPPEQNYADDLEYMLCSLLWSRKDIREAYRAEELMCYIEDMGIQNIVFALLSGDDPEELERRWQQMNDMSGMQIIARGNSLLSREGISGETAEKLMGTLRRKYLKNRLASLVRKIKEGNISESEYEEYLKYTRLLKGGSIKA</sequence>
<proteinExistence type="inferred from homology"/>
<keyword evidence="9" id="KW-0460">Magnesium</keyword>
<dbReference type="InterPro" id="IPR037068">
    <property type="entry name" value="DNA_primase_core_N_sf"/>
</dbReference>
<dbReference type="GeneID" id="83057374"/>
<dbReference type="Pfam" id="PF01807">
    <property type="entry name" value="Zn_ribbon_DnaG"/>
    <property type="match status" value="1"/>
</dbReference>
<evidence type="ECO:0000256" key="12">
    <source>
        <dbReference type="HAMAP-Rule" id="MF_00974"/>
    </source>
</evidence>
<comment type="domain">
    <text evidence="12">Contains an N-terminal zinc-binding domain, a central core domain that contains the primase activity, and a C-terminal DnaB-binding domain.</text>
</comment>
<evidence type="ECO:0000256" key="1">
    <source>
        <dbReference type="ARBA" id="ARBA00022478"/>
    </source>
</evidence>
<evidence type="ECO:0000256" key="9">
    <source>
        <dbReference type="ARBA" id="ARBA00022842"/>
    </source>
</evidence>
<dbReference type="SMART" id="SM00400">
    <property type="entry name" value="ZnF_CHCC"/>
    <property type="match status" value="1"/>
</dbReference>
<evidence type="ECO:0000256" key="13">
    <source>
        <dbReference type="PIRNR" id="PIRNR002811"/>
    </source>
</evidence>
<evidence type="ECO:0000256" key="6">
    <source>
        <dbReference type="ARBA" id="ARBA00022723"/>
    </source>
</evidence>
<feature type="domain" description="Toprim" evidence="16">
    <location>
        <begin position="249"/>
        <end position="330"/>
    </location>
</feature>
<evidence type="ECO:0000259" key="16">
    <source>
        <dbReference type="PROSITE" id="PS50880"/>
    </source>
</evidence>
<feature type="zinc finger region" description="CHC2-type" evidence="12 14">
    <location>
        <begin position="36"/>
        <end position="60"/>
    </location>
</feature>
<dbReference type="Gene3D" id="3.90.980.10">
    <property type="entry name" value="DNA primase, catalytic core, N-terminal domain"/>
    <property type="match status" value="1"/>
</dbReference>
<keyword evidence="4 12" id="KW-0548">Nucleotidyltransferase</keyword>
<keyword evidence="11 12" id="KW-0804">Transcription</keyword>
<protein>
    <recommendedName>
        <fullName evidence="12 13">DNA primase</fullName>
        <ecNumber evidence="12">2.7.7.101</ecNumber>
    </recommendedName>
</protein>
<evidence type="ECO:0000256" key="5">
    <source>
        <dbReference type="ARBA" id="ARBA00022705"/>
    </source>
</evidence>
<dbReference type="EC" id="2.7.7.101" evidence="12"/>
<dbReference type="NCBIfam" id="TIGR01391">
    <property type="entry name" value="dnaG"/>
    <property type="match status" value="1"/>
</dbReference>
<comment type="catalytic activity">
    <reaction evidence="12">
        <text>ssDNA + n NTP = ssDNA/pppN(pN)n-1 hybrid + (n-1) diphosphate.</text>
        <dbReference type="EC" id="2.7.7.101"/>
    </reaction>
</comment>
<dbReference type="GO" id="GO:1990077">
    <property type="term" value="C:primosome complex"/>
    <property type="evidence" value="ECO:0007669"/>
    <property type="project" value="UniProtKB-KW"/>
</dbReference>
<gene>
    <name evidence="12" type="primary">dnaG</name>
    <name evidence="17" type="ORF">BED41_05845</name>
</gene>
<evidence type="ECO:0000256" key="11">
    <source>
        <dbReference type="ARBA" id="ARBA00023163"/>
    </source>
</evidence>
<comment type="cofactor">
    <cofactor evidence="12 13 14">
        <name>Zn(2+)</name>
        <dbReference type="ChEBI" id="CHEBI:29105"/>
    </cofactor>
    <text evidence="12 13 14">Binds 1 zinc ion per monomer.</text>
</comment>
<name>A0A1B2I3U9_9BACT</name>
<dbReference type="RefSeq" id="WP_066743996.1">
    <property type="nucleotide sequence ID" value="NZ_CP016757.1"/>
</dbReference>
<evidence type="ECO:0000256" key="2">
    <source>
        <dbReference type="ARBA" id="ARBA00022515"/>
    </source>
</evidence>